<dbReference type="Proteomes" id="UP001623041">
    <property type="component" value="Unassembled WGS sequence"/>
</dbReference>
<comment type="caution">
    <text evidence="1">The sequence shown here is derived from an EMBL/GenBank/DDBJ whole genome shotgun (WGS) entry which is preliminary data.</text>
</comment>
<proteinExistence type="predicted"/>
<evidence type="ECO:0008006" key="3">
    <source>
        <dbReference type="Google" id="ProtNLM"/>
    </source>
</evidence>
<evidence type="ECO:0000313" key="2">
    <source>
        <dbReference type="Proteomes" id="UP001623041"/>
    </source>
</evidence>
<name>A0ABW8RJM6_9BACI</name>
<evidence type="ECO:0000313" key="1">
    <source>
        <dbReference type="EMBL" id="MFK9093503.1"/>
    </source>
</evidence>
<organism evidence="1 2">
    <name type="scientific">Bacillus salipaludis</name>
    <dbReference type="NCBI Taxonomy" id="2547811"/>
    <lineage>
        <taxon>Bacteria</taxon>
        <taxon>Bacillati</taxon>
        <taxon>Bacillota</taxon>
        <taxon>Bacilli</taxon>
        <taxon>Bacillales</taxon>
        <taxon>Bacillaceae</taxon>
        <taxon>Bacillus</taxon>
    </lineage>
</organism>
<gene>
    <name evidence="1" type="ORF">ACJEBI_18725</name>
</gene>
<keyword evidence="2" id="KW-1185">Reference proteome</keyword>
<dbReference type="EMBL" id="JBJHQH010000015">
    <property type="protein sequence ID" value="MFK9093503.1"/>
    <property type="molecule type" value="Genomic_DNA"/>
</dbReference>
<sequence>MVWTLAGLFAISALLLIFSILKSTKALKVEHNQIDLIHISTMKEINALQESVRNIELDIEVVTKEAGIPLAPEEKLLKREVLDLYRRNYSMESIAELKQVTVTEIEQLLAPYQEVKVEGRAVANEN</sequence>
<accession>A0ABW8RJM6</accession>
<reference evidence="1 2" key="1">
    <citation type="submission" date="2024-11" db="EMBL/GenBank/DDBJ databases">
        <authorList>
            <person name="Lucas J.A."/>
        </authorList>
    </citation>
    <scope>NUCLEOTIDE SEQUENCE [LARGE SCALE GENOMIC DNA]</scope>
    <source>
        <strain evidence="1 2">Z 5.4</strain>
    </source>
</reference>
<dbReference type="RefSeq" id="WP_402958283.1">
    <property type="nucleotide sequence ID" value="NZ_JBJHQH010000015.1"/>
</dbReference>
<protein>
    <recommendedName>
        <fullName evidence="3">DUF2802 domain-containing protein</fullName>
    </recommendedName>
</protein>